<evidence type="ECO:0000256" key="1">
    <source>
        <dbReference type="SAM" id="Phobius"/>
    </source>
</evidence>
<sequence>MNVLFDYPARPTAQEAIRTVFATGALSITAGLALSGWVALGVVFGGSVTDALFQSAGVVFFTGFGMLAMAASLLAYHARRRYQVVPREEVASDGGESA</sequence>
<gene>
    <name evidence="2" type="ORF">SAMN05216277_11214</name>
</gene>
<keyword evidence="3" id="KW-1185">Reference proteome</keyword>
<keyword evidence="1" id="KW-0812">Transmembrane</keyword>
<evidence type="ECO:0000313" key="2">
    <source>
        <dbReference type="EMBL" id="SFP91808.1"/>
    </source>
</evidence>
<accession>A0A1I5U9B0</accession>
<feature type="transmembrane region" description="Helical" evidence="1">
    <location>
        <begin position="51"/>
        <end position="76"/>
    </location>
</feature>
<reference evidence="3" key="1">
    <citation type="submission" date="2016-10" db="EMBL/GenBank/DDBJ databases">
        <authorList>
            <person name="Varghese N."/>
            <person name="Submissions S."/>
        </authorList>
    </citation>
    <scope>NUCLEOTIDE SEQUENCE [LARGE SCALE GENOMIC DNA]</scope>
    <source>
        <strain evidence="3">CGMCC 1.10329</strain>
    </source>
</reference>
<feature type="transmembrane region" description="Helical" evidence="1">
    <location>
        <begin position="20"/>
        <end position="45"/>
    </location>
</feature>
<keyword evidence="1" id="KW-1133">Transmembrane helix</keyword>
<keyword evidence="1" id="KW-0472">Membrane</keyword>
<dbReference type="RefSeq" id="WP_074879265.1">
    <property type="nucleotide sequence ID" value="NZ_FOXI01000012.1"/>
</dbReference>
<organism evidence="2 3">
    <name type="scientific">Halolamina pelagica</name>
    <dbReference type="NCBI Taxonomy" id="699431"/>
    <lineage>
        <taxon>Archaea</taxon>
        <taxon>Methanobacteriati</taxon>
        <taxon>Methanobacteriota</taxon>
        <taxon>Stenosarchaea group</taxon>
        <taxon>Halobacteria</taxon>
        <taxon>Halobacteriales</taxon>
        <taxon>Haloferacaceae</taxon>
    </lineage>
</organism>
<dbReference type="AlphaFoldDB" id="A0A1I5U9B0"/>
<dbReference type="Proteomes" id="UP000183769">
    <property type="component" value="Unassembled WGS sequence"/>
</dbReference>
<name>A0A1I5U9B0_9EURY</name>
<proteinExistence type="predicted"/>
<protein>
    <submittedName>
        <fullName evidence="2">Uncharacterized protein</fullName>
    </submittedName>
</protein>
<dbReference type="EMBL" id="FOXI01000012">
    <property type="protein sequence ID" value="SFP91808.1"/>
    <property type="molecule type" value="Genomic_DNA"/>
</dbReference>
<evidence type="ECO:0000313" key="3">
    <source>
        <dbReference type="Proteomes" id="UP000183769"/>
    </source>
</evidence>